<gene>
    <name evidence="2" type="ORF">GCM10011332_03740</name>
</gene>
<dbReference type="InterPro" id="IPR016936">
    <property type="entry name" value="UCP029693"/>
</dbReference>
<name>A0A917BR35_9PROT</name>
<sequence length="328" mass="36808">MIDRLPLWLRQKFALFSFSQGDGGMSKMKLGFRLLAVLFVFALLYYPVGMMIVHKVDDQIPLDVDVQPGQSHSVAIAARLIQRETDIHPWVANDPWFLPGAALDNMPNFQQGIVYALSRFAIEMSDQIGRTRGSSEVDSDLDKAAGLLKYAGDVWVWDFSVSLAPTAPSDSQYRAARRSLISYNDRLARGEATFDTRADNLQTTLERIAADLGSGSAVIDTYILENSGSLIDFHADDIYYRNKGRLYAYYLLLEALRTDFKDVIGEKDVTNAWDQMLQSLKIAASAQPLVVINGDPDSFWRPSHLTSQGFYLLRARTQLKEVANILLK</sequence>
<evidence type="ECO:0000313" key="3">
    <source>
        <dbReference type="Proteomes" id="UP000632498"/>
    </source>
</evidence>
<accession>A0A917BR35</accession>
<keyword evidence="1" id="KW-0472">Membrane</keyword>
<protein>
    <recommendedName>
        <fullName evidence="4">DUF2333 domain-containing protein</fullName>
    </recommendedName>
</protein>
<dbReference type="RefSeq" id="WP_188660668.1">
    <property type="nucleotide sequence ID" value="NZ_BMHV01000002.1"/>
</dbReference>
<keyword evidence="3" id="KW-1185">Reference proteome</keyword>
<evidence type="ECO:0000313" key="2">
    <source>
        <dbReference type="EMBL" id="GGF53649.1"/>
    </source>
</evidence>
<comment type="caution">
    <text evidence="2">The sequence shown here is derived from an EMBL/GenBank/DDBJ whole genome shotgun (WGS) entry which is preliminary data.</text>
</comment>
<keyword evidence="1" id="KW-1133">Transmembrane helix</keyword>
<dbReference type="Pfam" id="PF10095">
    <property type="entry name" value="DUF2333"/>
    <property type="match status" value="2"/>
</dbReference>
<dbReference type="EMBL" id="BMHV01000002">
    <property type="protein sequence ID" value="GGF53649.1"/>
    <property type="molecule type" value="Genomic_DNA"/>
</dbReference>
<evidence type="ECO:0008006" key="4">
    <source>
        <dbReference type="Google" id="ProtNLM"/>
    </source>
</evidence>
<dbReference type="AlphaFoldDB" id="A0A917BR35"/>
<proteinExistence type="predicted"/>
<organism evidence="2 3">
    <name type="scientific">Terasakiella brassicae</name>
    <dbReference type="NCBI Taxonomy" id="1634917"/>
    <lineage>
        <taxon>Bacteria</taxon>
        <taxon>Pseudomonadati</taxon>
        <taxon>Pseudomonadota</taxon>
        <taxon>Alphaproteobacteria</taxon>
        <taxon>Rhodospirillales</taxon>
        <taxon>Terasakiellaceae</taxon>
        <taxon>Terasakiella</taxon>
    </lineage>
</organism>
<reference evidence="2" key="2">
    <citation type="submission" date="2020-09" db="EMBL/GenBank/DDBJ databases">
        <authorList>
            <person name="Sun Q."/>
            <person name="Zhou Y."/>
        </authorList>
    </citation>
    <scope>NUCLEOTIDE SEQUENCE</scope>
    <source>
        <strain evidence="2">CGMCC 1.15254</strain>
    </source>
</reference>
<evidence type="ECO:0000256" key="1">
    <source>
        <dbReference type="SAM" id="Phobius"/>
    </source>
</evidence>
<dbReference type="Proteomes" id="UP000632498">
    <property type="component" value="Unassembled WGS sequence"/>
</dbReference>
<feature type="transmembrane region" description="Helical" evidence="1">
    <location>
        <begin position="34"/>
        <end position="53"/>
    </location>
</feature>
<keyword evidence="1" id="KW-0812">Transmembrane</keyword>
<reference evidence="2" key="1">
    <citation type="journal article" date="2014" name="Int. J. Syst. Evol. Microbiol.">
        <title>Complete genome sequence of Corynebacterium casei LMG S-19264T (=DSM 44701T), isolated from a smear-ripened cheese.</title>
        <authorList>
            <consortium name="US DOE Joint Genome Institute (JGI-PGF)"/>
            <person name="Walter F."/>
            <person name="Albersmeier A."/>
            <person name="Kalinowski J."/>
            <person name="Ruckert C."/>
        </authorList>
    </citation>
    <scope>NUCLEOTIDE SEQUENCE</scope>
    <source>
        <strain evidence="2">CGMCC 1.15254</strain>
    </source>
</reference>